<reference evidence="2 3" key="1">
    <citation type="submission" date="2019-01" db="EMBL/GenBank/DDBJ databases">
        <title>Draft genome sequences of Candidatus Mycoplasma haemohominis SWG34-3 identified from a patient with pyrexia, anemia and liver dysfunction.</title>
        <authorList>
            <person name="Sekizuka T."/>
            <person name="Hattori N."/>
            <person name="Katano H."/>
            <person name="Takuma T."/>
            <person name="Ito T."/>
            <person name="Arai N."/>
            <person name="Yanai R."/>
            <person name="Ishii S."/>
            <person name="Miura Y."/>
            <person name="Tokunaga T."/>
            <person name="Watanabe H."/>
            <person name="Nomura N."/>
            <person name="Eguchi J."/>
            <person name="Arai T."/>
            <person name="Hasegawa H."/>
            <person name="Nakamaki T."/>
            <person name="Wakita T."/>
            <person name="Niki Y."/>
            <person name="Kuroda M."/>
        </authorList>
    </citation>
    <scope>NUCLEOTIDE SEQUENCE [LARGE SCALE GENOMIC DNA]</scope>
    <source>
        <strain evidence="2">SWG34-3</strain>
    </source>
</reference>
<evidence type="ECO:0000313" key="2">
    <source>
        <dbReference type="EMBL" id="GCE63615.1"/>
    </source>
</evidence>
<feature type="transmembrane region" description="Helical" evidence="1">
    <location>
        <begin position="21"/>
        <end position="41"/>
    </location>
</feature>
<keyword evidence="1" id="KW-0812">Transmembrane</keyword>
<dbReference type="EMBL" id="BIMN01000002">
    <property type="protein sequence ID" value="GCE63615.1"/>
    <property type="molecule type" value="Genomic_DNA"/>
</dbReference>
<keyword evidence="1" id="KW-1133">Transmembrane helix</keyword>
<organism evidence="2 3">
    <name type="scientific">Candidatus Mycoplasma haematohominis</name>
    <dbReference type="NCBI Taxonomy" id="1494318"/>
    <lineage>
        <taxon>Bacteria</taxon>
        <taxon>Bacillati</taxon>
        <taxon>Mycoplasmatota</taxon>
        <taxon>Mollicutes</taxon>
        <taxon>Mycoplasmataceae</taxon>
        <taxon>Mycoplasma</taxon>
    </lineage>
</organism>
<gene>
    <name evidence="2" type="ORF">MHSWG343_06120</name>
</gene>
<dbReference type="AlphaFoldDB" id="A0A478FU39"/>
<dbReference type="Proteomes" id="UP000324831">
    <property type="component" value="Unassembled WGS sequence"/>
</dbReference>
<evidence type="ECO:0000313" key="3">
    <source>
        <dbReference type="Proteomes" id="UP000324831"/>
    </source>
</evidence>
<feature type="transmembrane region" description="Helical" evidence="1">
    <location>
        <begin position="137"/>
        <end position="159"/>
    </location>
</feature>
<proteinExistence type="predicted"/>
<feature type="transmembrane region" description="Helical" evidence="1">
    <location>
        <begin position="106"/>
        <end position="131"/>
    </location>
</feature>
<name>A0A478FU39_9MOLU</name>
<evidence type="ECO:0000256" key="1">
    <source>
        <dbReference type="SAM" id="Phobius"/>
    </source>
</evidence>
<comment type="caution">
    <text evidence="2">The sequence shown here is derived from an EMBL/GenBank/DDBJ whole genome shotgun (WGS) entry which is preliminary data.</text>
</comment>
<feature type="transmembrane region" description="Helical" evidence="1">
    <location>
        <begin position="47"/>
        <end position="71"/>
    </location>
</feature>
<sequence>MAIQKIDLPFILKQLYWLEKFWISILLFSTLTCIPFVTGWFNVNNIFSPSFIIVYAIFWIVAFSVFILDLFKCFTLKSNINFILEVNSQDLNSEEVKLLRKIKRGIISILISVLIGVFVRATIYILFIFAFLTLNPFTILSVIEAGMELFLRVVFIFVINKNVDRTNFSYAAKRELFVKNQI</sequence>
<accession>A0A478FU39</accession>
<protein>
    <submittedName>
        <fullName evidence="2">Uncharacterized protein</fullName>
    </submittedName>
</protein>
<keyword evidence="1" id="KW-0472">Membrane</keyword>